<dbReference type="Proteomes" id="UP000676917">
    <property type="component" value="Unassembled WGS sequence"/>
</dbReference>
<organism evidence="1 2">
    <name type="scientific">Ornithinibacillus bavariensis</name>
    <dbReference type="NCBI Taxonomy" id="545502"/>
    <lineage>
        <taxon>Bacteria</taxon>
        <taxon>Bacillati</taxon>
        <taxon>Bacillota</taxon>
        <taxon>Bacilli</taxon>
        <taxon>Bacillales</taxon>
        <taxon>Bacillaceae</taxon>
        <taxon>Ornithinibacillus</taxon>
    </lineage>
</organism>
<accession>A0A919X861</accession>
<evidence type="ECO:0000313" key="1">
    <source>
        <dbReference type="EMBL" id="GIO25878.1"/>
    </source>
</evidence>
<proteinExistence type="predicted"/>
<name>A0A919X861_9BACI</name>
<keyword evidence="2" id="KW-1185">Reference proteome</keyword>
<gene>
    <name evidence="1" type="ORF">J43TS3_04890</name>
</gene>
<dbReference type="AlphaFoldDB" id="A0A919X861"/>
<evidence type="ECO:0000313" key="2">
    <source>
        <dbReference type="Proteomes" id="UP000676917"/>
    </source>
</evidence>
<reference evidence="1" key="1">
    <citation type="submission" date="2021-03" db="EMBL/GenBank/DDBJ databases">
        <title>Antimicrobial resistance genes in bacteria isolated from Japanese honey, and their potential for conferring macrolide and lincosamide resistance in the American foulbrood pathogen Paenibacillus larvae.</title>
        <authorList>
            <person name="Okamoto M."/>
            <person name="Kumagai M."/>
            <person name="Kanamori H."/>
            <person name="Takamatsu D."/>
        </authorList>
    </citation>
    <scope>NUCLEOTIDE SEQUENCE</scope>
    <source>
        <strain evidence="1">J43TS3</strain>
    </source>
</reference>
<dbReference type="EMBL" id="BORP01000001">
    <property type="protein sequence ID" value="GIO25878.1"/>
    <property type="molecule type" value="Genomic_DNA"/>
</dbReference>
<protein>
    <submittedName>
        <fullName evidence="1">Uncharacterized protein</fullName>
    </submittedName>
</protein>
<comment type="caution">
    <text evidence="1">The sequence shown here is derived from an EMBL/GenBank/DDBJ whole genome shotgun (WGS) entry which is preliminary data.</text>
</comment>
<sequence>MLKSVAVPRLLAVEMSMIGVRNPREEITMNMALNKIVVDEKMREMRRYAFETNLYRESKQQLPKSKNIKKYHLSNIFRKVS</sequence>